<comment type="similarity">
    <text evidence="1">Belongs to the site-specific recombinase resolvase family.</text>
</comment>
<dbReference type="CDD" id="cd03768">
    <property type="entry name" value="SR_ResInv"/>
    <property type="match status" value="1"/>
</dbReference>
<dbReference type="EMBL" id="QOCW01000034">
    <property type="protein sequence ID" value="RBW67550.1"/>
    <property type="molecule type" value="Genomic_DNA"/>
</dbReference>
<keyword evidence="8" id="KW-1185">Reference proteome</keyword>
<keyword evidence="4" id="KW-0233">DNA recombination</keyword>
<dbReference type="InterPro" id="IPR006119">
    <property type="entry name" value="Resolv_N"/>
</dbReference>
<name>A0A366XMG9_9BACI</name>
<dbReference type="GO" id="GO:0015074">
    <property type="term" value="P:DNA integration"/>
    <property type="evidence" value="ECO:0007669"/>
    <property type="project" value="UniProtKB-KW"/>
</dbReference>
<evidence type="ECO:0000313" key="8">
    <source>
        <dbReference type="Proteomes" id="UP000253314"/>
    </source>
</evidence>
<evidence type="ECO:0000256" key="2">
    <source>
        <dbReference type="ARBA" id="ARBA00022908"/>
    </source>
</evidence>
<evidence type="ECO:0000256" key="1">
    <source>
        <dbReference type="ARBA" id="ARBA00009913"/>
    </source>
</evidence>
<dbReference type="SUPFAM" id="SSF53041">
    <property type="entry name" value="Resolvase-like"/>
    <property type="match status" value="1"/>
</dbReference>
<dbReference type="Pfam" id="PF00239">
    <property type="entry name" value="Resolvase"/>
    <property type="match status" value="1"/>
</dbReference>
<dbReference type="AlphaFoldDB" id="A0A366XMG9"/>
<evidence type="ECO:0000256" key="5">
    <source>
        <dbReference type="PIRSR" id="PIRSR606118-50"/>
    </source>
</evidence>
<dbReference type="SMART" id="SM00857">
    <property type="entry name" value="Resolvase"/>
    <property type="match status" value="1"/>
</dbReference>
<evidence type="ECO:0000256" key="4">
    <source>
        <dbReference type="ARBA" id="ARBA00023172"/>
    </source>
</evidence>
<dbReference type="Proteomes" id="UP000253314">
    <property type="component" value="Unassembled WGS sequence"/>
</dbReference>
<sequence length="197" mass="22887">MIFGYARVSAFDQNLDSQIEQLREAKVDRIVQEKVSGIQNQKEELNQLLHQLVKGDTLIVTRMDRLGRNTKQLLEFIEELEERGIHLVILNLGIDTRTPSGKFILTVMSAFSELDRTMIKEKQQAGIAIAKRKGTYKGKKQKFTLKHDGVKHAMELHETTNKPVKEICKITNISEATFYRRWREYQKLKSELNRSTQ</sequence>
<dbReference type="GO" id="GO:0000150">
    <property type="term" value="F:DNA strand exchange activity"/>
    <property type="evidence" value="ECO:0007669"/>
    <property type="project" value="InterPro"/>
</dbReference>
<evidence type="ECO:0000313" key="7">
    <source>
        <dbReference type="EMBL" id="RBW67550.1"/>
    </source>
</evidence>
<dbReference type="OrthoDB" id="9797501at2"/>
<dbReference type="RefSeq" id="WP_113808230.1">
    <property type="nucleotide sequence ID" value="NZ_QOCW01000034.1"/>
</dbReference>
<feature type="domain" description="Resolvase/invertase-type recombinase catalytic" evidence="6">
    <location>
        <begin position="1"/>
        <end position="134"/>
    </location>
</feature>
<reference evidence="7 8" key="1">
    <citation type="submission" date="2018-07" db="EMBL/GenBank/DDBJ databases">
        <title>Lottiidibacillus patelloidae gen. nov., sp. nov., isolated from the intestinal tract of a marine limpet and the reclassification of B. taeanensis BH030017T, B. algicola KMM 3737T and B. hwajinpoensis SW-72T as genus Lottiidibacillus.</title>
        <authorList>
            <person name="Liu R."/>
            <person name="Huang Z."/>
        </authorList>
    </citation>
    <scope>NUCLEOTIDE SEQUENCE [LARGE SCALE GENOMIC DNA]</scope>
    <source>
        <strain evidence="7 8">BH030017</strain>
    </source>
</reference>
<dbReference type="PROSITE" id="PS51736">
    <property type="entry name" value="RECOMBINASES_3"/>
    <property type="match status" value="1"/>
</dbReference>
<dbReference type="InterPro" id="IPR006118">
    <property type="entry name" value="Recombinase_CS"/>
</dbReference>
<keyword evidence="2" id="KW-0229">DNA integration</keyword>
<dbReference type="PROSITE" id="PS00398">
    <property type="entry name" value="RECOMBINASES_2"/>
    <property type="match status" value="1"/>
</dbReference>
<dbReference type="PANTHER" id="PTHR30461">
    <property type="entry name" value="DNA-INVERTASE FROM LAMBDOID PROPHAGE"/>
    <property type="match status" value="1"/>
</dbReference>
<evidence type="ECO:0000256" key="3">
    <source>
        <dbReference type="ARBA" id="ARBA00023125"/>
    </source>
</evidence>
<evidence type="ECO:0000259" key="6">
    <source>
        <dbReference type="PROSITE" id="PS51736"/>
    </source>
</evidence>
<dbReference type="FunFam" id="3.40.50.1390:FF:000001">
    <property type="entry name" value="DNA recombinase"/>
    <property type="match status" value="1"/>
</dbReference>
<gene>
    <name evidence="7" type="ORF">DS031_21515</name>
</gene>
<dbReference type="InterPro" id="IPR036162">
    <property type="entry name" value="Resolvase-like_N_sf"/>
</dbReference>
<organism evidence="7 8">
    <name type="scientific">Bacillus taeanensis</name>
    <dbReference type="NCBI Taxonomy" id="273032"/>
    <lineage>
        <taxon>Bacteria</taxon>
        <taxon>Bacillati</taxon>
        <taxon>Bacillota</taxon>
        <taxon>Bacilli</taxon>
        <taxon>Bacillales</taxon>
        <taxon>Bacillaceae</taxon>
        <taxon>Bacillus</taxon>
    </lineage>
</organism>
<feature type="active site" description="O-(5'-phospho-DNA)-serine intermediate" evidence="5">
    <location>
        <position position="9"/>
    </location>
</feature>
<accession>A0A366XMG9</accession>
<dbReference type="PANTHER" id="PTHR30461:SF26">
    <property type="entry name" value="RESOLVASE HOMOLOG YNEB"/>
    <property type="match status" value="1"/>
</dbReference>
<proteinExistence type="inferred from homology"/>
<keyword evidence="3" id="KW-0238">DNA-binding</keyword>
<comment type="caution">
    <text evidence="7">The sequence shown here is derived from an EMBL/GenBank/DDBJ whole genome shotgun (WGS) entry which is preliminary data.</text>
</comment>
<dbReference type="Gene3D" id="3.40.50.1390">
    <property type="entry name" value="Resolvase, N-terminal catalytic domain"/>
    <property type="match status" value="1"/>
</dbReference>
<dbReference type="InterPro" id="IPR050639">
    <property type="entry name" value="SSR_resolvase"/>
</dbReference>
<dbReference type="GO" id="GO:0003677">
    <property type="term" value="F:DNA binding"/>
    <property type="evidence" value="ECO:0007669"/>
    <property type="project" value="UniProtKB-KW"/>
</dbReference>
<protein>
    <submittedName>
        <fullName evidence="7">Recombinase family protein</fullName>
    </submittedName>
</protein>